<accession>U1LNP3</accession>
<reference evidence="3 4" key="1">
    <citation type="journal article" date="2013" name="Genome Announc.">
        <title>First draft genome sequence from a member of the genus agrococcus, isolated from modern microbialites.</title>
        <authorList>
            <person name="White R.A.III."/>
            <person name="Grassa C.J."/>
            <person name="Suttle C.A."/>
        </authorList>
    </citation>
    <scope>NUCLEOTIDE SEQUENCE [LARGE SCALE GENOMIC DNA]</scope>
    <source>
        <strain evidence="3 4">RW1</strain>
    </source>
</reference>
<dbReference type="AlphaFoldDB" id="U1LNP3"/>
<organism evidence="3 4">
    <name type="scientific">Agrococcus pavilionensis RW1</name>
    <dbReference type="NCBI Taxonomy" id="1330458"/>
    <lineage>
        <taxon>Bacteria</taxon>
        <taxon>Bacillati</taxon>
        <taxon>Actinomycetota</taxon>
        <taxon>Actinomycetes</taxon>
        <taxon>Micrococcales</taxon>
        <taxon>Microbacteriaceae</taxon>
        <taxon>Agrococcus</taxon>
    </lineage>
</organism>
<feature type="signal peptide" evidence="2">
    <location>
        <begin position="1"/>
        <end position="26"/>
    </location>
</feature>
<dbReference type="Proteomes" id="UP000016462">
    <property type="component" value="Unassembled WGS sequence"/>
</dbReference>
<feature type="chain" id="PRO_5004614430" description="Secreted protein" evidence="2">
    <location>
        <begin position="27"/>
        <end position="244"/>
    </location>
</feature>
<comment type="caution">
    <text evidence="3">The sequence shown here is derived from an EMBL/GenBank/DDBJ whole genome shotgun (WGS) entry which is preliminary data.</text>
</comment>
<feature type="region of interest" description="Disordered" evidence="1">
    <location>
        <begin position="27"/>
        <end position="58"/>
    </location>
</feature>
<sequence>MKPLRRPLAPLALLGAALVLVGCSGAPSPDPDAGPSIPPGITAPPPTAPAAEAPPEVESSLPAEIAGVDTTGWQQILVPSGTATFRIPAEWTVAEAPGGLDVLSADGERQLGYAEDPDTGDGTCVDGSGTPVGWRTLGLDRQEVAIDGAAGAAFGAAALQLGDQWVFSMGLLPADAAQRPQCPLVNAIETPAGIVSFGSEVVASGSGDGSPWAVASLDAAQQYVADPEYATLRAIVMSLELLEG</sequence>
<dbReference type="RefSeq" id="WP_021010980.1">
    <property type="nucleotide sequence ID" value="NZ_ASHR01000028.1"/>
</dbReference>
<gene>
    <name evidence="3" type="ORF">L332_05980</name>
</gene>
<dbReference type="PROSITE" id="PS51257">
    <property type="entry name" value="PROKAR_LIPOPROTEIN"/>
    <property type="match status" value="1"/>
</dbReference>
<keyword evidence="2" id="KW-0732">Signal</keyword>
<evidence type="ECO:0000313" key="4">
    <source>
        <dbReference type="Proteomes" id="UP000016462"/>
    </source>
</evidence>
<keyword evidence="4" id="KW-1185">Reference proteome</keyword>
<dbReference type="OrthoDB" id="5113914at2"/>
<evidence type="ECO:0008006" key="5">
    <source>
        <dbReference type="Google" id="ProtNLM"/>
    </source>
</evidence>
<proteinExistence type="predicted"/>
<evidence type="ECO:0000256" key="2">
    <source>
        <dbReference type="SAM" id="SignalP"/>
    </source>
</evidence>
<evidence type="ECO:0000313" key="3">
    <source>
        <dbReference type="EMBL" id="ERG64004.1"/>
    </source>
</evidence>
<evidence type="ECO:0000256" key="1">
    <source>
        <dbReference type="SAM" id="MobiDB-lite"/>
    </source>
</evidence>
<feature type="compositionally biased region" description="Pro residues" evidence="1">
    <location>
        <begin position="28"/>
        <end position="48"/>
    </location>
</feature>
<dbReference type="EMBL" id="ASHR01000028">
    <property type="protein sequence ID" value="ERG64004.1"/>
    <property type="molecule type" value="Genomic_DNA"/>
</dbReference>
<name>U1LNP3_9MICO</name>
<protein>
    <recommendedName>
        <fullName evidence="5">Secreted protein</fullName>
    </recommendedName>
</protein>